<dbReference type="GO" id="GO:0016787">
    <property type="term" value="F:hydrolase activity"/>
    <property type="evidence" value="ECO:0007669"/>
    <property type="project" value="UniProtKB-KW"/>
</dbReference>
<evidence type="ECO:0000256" key="3">
    <source>
        <dbReference type="ARBA" id="ARBA00023295"/>
    </source>
</evidence>
<dbReference type="SUPFAM" id="SSF75005">
    <property type="entry name" value="Arabinanase/levansucrase/invertase"/>
    <property type="match status" value="1"/>
</dbReference>
<dbReference type="InterPro" id="IPR023296">
    <property type="entry name" value="Glyco_hydro_beta-prop_sf"/>
</dbReference>
<organism evidence="6 7">
    <name type="scientific">Streptomyces galilaeus</name>
    <dbReference type="NCBI Taxonomy" id="33899"/>
    <lineage>
        <taxon>Bacteria</taxon>
        <taxon>Bacillati</taxon>
        <taxon>Actinomycetota</taxon>
        <taxon>Actinomycetes</taxon>
        <taxon>Kitasatosporales</taxon>
        <taxon>Streptomycetaceae</taxon>
        <taxon>Streptomyces</taxon>
    </lineage>
</organism>
<dbReference type="Pfam" id="PF04616">
    <property type="entry name" value="Glyco_hydro_43"/>
    <property type="match status" value="1"/>
</dbReference>
<dbReference type="EMBL" id="JBJVNE010000025">
    <property type="protein sequence ID" value="MFM9652084.1"/>
    <property type="molecule type" value="Genomic_DNA"/>
</dbReference>
<name>A0ABW9IYI1_STRGJ</name>
<comment type="similarity">
    <text evidence="1 4">Belongs to the glycosyl hydrolase 43 family.</text>
</comment>
<evidence type="ECO:0000256" key="4">
    <source>
        <dbReference type="RuleBase" id="RU361187"/>
    </source>
</evidence>
<accession>A0ABW9IYI1</accession>
<comment type="caution">
    <text evidence="6">The sequence shown here is derived from an EMBL/GenBank/DDBJ whole genome shotgun (WGS) entry which is preliminary data.</text>
</comment>
<dbReference type="CDD" id="cd08999">
    <property type="entry name" value="GH43_ABN-like"/>
    <property type="match status" value="1"/>
</dbReference>
<evidence type="ECO:0000313" key="7">
    <source>
        <dbReference type="Proteomes" id="UP001631993"/>
    </source>
</evidence>
<keyword evidence="2 4" id="KW-0378">Hydrolase</keyword>
<keyword evidence="3 4" id="KW-0326">Glycosidase</keyword>
<feature type="chain" id="PRO_5045381429" evidence="5">
    <location>
        <begin position="30"/>
        <end position="326"/>
    </location>
</feature>
<gene>
    <name evidence="6" type="ORF">ACKI1S_38875</name>
</gene>
<evidence type="ECO:0000313" key="6">
    <source>
        <dbReference type="EMBL" id="MFM9652084.1"/>
    </source>
</evidence>
<dbReference type="PANTHER" id="PTHR42812">
    <property type="entry name" value="BETA-XYLOSIDASE"/>
    <property type="match status" value="1"/>
</dbReference>
<dbReference type="Gene3D" id="2.115.10.20">
    <property type="entry name" value="Glycosyl hydrolase domain, family 43"/>
    <property type="match status" value="1"/>
</dbReference>
<evidence type="ECO:0000256" key="5">
    <source>
        <dbReference type="SAM" id="SignalP"/>
    </source>
</evidence>
<evidence type="ECO:0000256" key="1">
    <source>
        <dbReference type="ARBA" id="ARBA00009865"/>
    </source>
</evidence>
<protein>
    <submittedName>
        <fullName evidence="6">Glycoside hydrolase family 43 protein</fullName>
    </submittedName>
</protein>
<proteinExistence type="inferred from homology"/>
<dbReference type="InterPro" id="IPR006710">
    <property type="entry name" value="Glyco_hydro_43"/>
</dbReference>
<feature type="signal peptide" evidence="5">
    <location>
        <begin position="1"/>
        <end position="29"/>
    </location>
</feature>
<dbReference type="PANTHER" id="PTHR42812:SF5">
    <property type="entry name" value="ENDO-ARABINASE"/>
    <property type="match status" value="1"/>
</dbReference>
<keyword evidence="7" id="KW-1185">Reference proteome</keyword>
<dbReference type="RefSeq" id="WP_369280435.1">
    <property type="nucleotide sequence ID" value="NZ_JBJVMW010000031.1"/>
</dbReference>
<keyword evidence="5" id="KW-0732">Signal</keyword>
<evidence type="ECO:0000256" key="2">
    <source>
        <dbReference type="ARBA" id="ARBA00022801"/>
    </source>
</evidence>
<sequence length="326" mass="34695">MLSDVLRRCLHRMVVFTAAAAVCFSPAYAGTAVSGPVLDTNFPDPDVVSAQGVFHAYATSGNGKHVQRATSRDLVRWSAATRDALPVPGAWVDPAEPRVWAPEVFDNGPGFTLYYTARHRAGGRQCVGVALSSAPQGPFRPVGEGPLICPLDQGGAIDAASYSEDGGRYVVWKNDGNCCGVRTWLHLQSVSADGTRLEGEPVRLLTQDREWEGGVVEAPTLIKRGRQYVLLYSGGPYHTDAYGIGYAVADHLTGPYIKAPAPLMTTDTLSGSVRGPGGQDVVTGADGRDRIVFHGWSADRSRRMMYTADLSFSGGRLTVGAGPASQ</sequence>
<dbReference type="Proteomes" id="UP001631993">
    <property type="component" value="Unassembled WGS sequence"/>
</dbReference>
<dbReference type="InterPro" id="IPR051795">
    <property type="entry name" value="Glycosyl_Hydrlase_43"/>
</dbReference>
<reference evidence="6 7" key="1">
    <citation type="submission" date="2024-12" db="EMBL/GenBank/DDBJ databases">
        <title>Forecasting of Potato common scab and diversities of Pathogenic streptomyces spp. in china.</title>
        <authorList>
            <person name="Handique U."/>
            <person name="Wu J."/>
        </authorList>
    </citation>
    <scope>NUCLEOTIDE SEQUENCE [LARGE SCALE GENOMIC DNA]</scope>
    <source>
        <strain evidence="6 7">ZRIMU1585</strain>
    </source>
</reference>